<organism evidence="2 3">
    <name type="scientific">Papaver somniferum</name>
    <name type="common">Opium poppy</name>
    <dbReference type="NCBI Taxonomy" id="3469"/>
    <lineage>
        <taxon>Eukaryota</taxon>
        <taxon>Viridiplantae</taxon>
        <taxon>Streptophyta</taxon>
        <taxon>Embryophyta</taxon>
        <taxon>Tracheophyta</taxon>
        <taxon>Spermatophyta</taxon>
        <taxon>Magnoliopsida</taxon>
        <taxon>Ranunculales</taxon>
        <taxon>Papaveraceae</taxon>
        <taxon>Papaveroideae</taxon>
        <taxon>Papaver</taxon>
    </lineage>
</organism>
<reference evidence="2 3" key="1">
    <citation type="journal article" date="2018" name="Science">
        <title>The opium poppy genome and morphinan production.</title>
        <authorList>
            <person name="Guo L."/>
            <person name="Winzer T."/>
            <person name="Yang X."/>
            <person name="Li Y."/>
            <person name="Ning Z."/>
            <person name="He Z."/>
            <person name="Teodor R."/>
            <person name="Lu Y."/>
            <person name="Bowser T.A."/>
            <person name="Graham I.A."/>
            <person name="Ye K."/>
        </authorList>
    </citation>
    <scope>NUCLEOTIDE SEQUENCE [LARGE SCALE GENOMIC DNA]</scope>
    <source>
        <strain evidence="3">cv. HN1</strain>
        <tissue evidence="2">Leaves</tissue>
    </source>
</reference>
<name>A0A4Y7KT34_PAPSO</name>
<dbReference type="PANTHER" id="PTHR31900:SF30">
    <property type="entry name" value="SUPERFAMILY PROTEIN, PUTATIVE-RELATED"/>
    <property type="match status" value="1"/>
</dbReference>
<feature type="domain" description="F-box/LRR-repeat protein 15/At3g58940/PEG3-like LRR" evidence="1">
    <location>
        <begin position="9"/>
        <end position="140"/>
    </location>
</feature>
<dbReference type="InterPro" id="IPR055411">
    <property type="entry name" value="LRR_FXL15/At3g58940/PEG3-like"/>
</dbReference>
<evidence type="ECO:0000313" key="3">
    <source>
        <dbReference type="Proteomes" id="UP000316621"/>
    </source>
</evidence>
<dbReference type="InterPro" id="IPR032675">
    <property type="entry name" value="LRR_dom_sf"/>
</dbReference>
<keyword evidence="3" id="KW-1185">Reference proteome</keyword>
<protein>
    <recommendedName>
        <fullName evidence="1">F-box/LRR-repeat protein 15/At3g58940/PEG3-like LRR domain-containing protein</fullName>
    </recommendedName>
</protein>
<dbReference type="EMBL" id="CM010723">
    <property type="protein sequence ID" value="RZC76513.1"/>
    <property type="molecule type" value="Genomic_DNA"/>
</dbReference>
<sequence length="245" mass="27807">MDLYCNKGDVKELRLYLNQTQPLFIPVSLFTCESLTSLELGAENNVTLPKYISFPRLKRLKLQKFEFSDECWNDELFSNSTVLEELILDFCIFRMRNFCISIPTLKLLRIRCSEHVIDGLQDCALRINAPSLLTFAYWADVAKEYAMPSFLTLVEADVRFKLGKKGAQISLLLRALAHVKRLTFSDSTLQAICSAYDLSNNLLSFHNVKVLNVSDVLTTDQGLIALLKAVPNLELLVFNEASVQN</sequence>
<evidence type="ECO:0000259" key="1">
    <source>
        <dbReference type="Pfam" id="PF24758"/>
    </source>
</evidence>
<gene>
    <name evidence="2" type="ORF">C5167_000628</name>
</gene>
<dbReference type="PANTHER" id="PTHR31900">
    <property type="entry name" value="F-BOX/RNI SUPERFAMILY PROTEIN-RELATED"/>
    <property type="match status" value="1"/>
</dbReference>
<dbReference type="Gene3D" id="3.80.10.10">
    <property type="entry name" value="Ribonuclease Inhibitor"/>
    <property type="match status" value="1"/>
</dbReference>
<dbReference type="Pfam" id="PF24758">
    <property type="entry name" value="LRR_At5g56370"/>
    <property type="match status" value="1"/>
</dbReference>
<dbReference type="AlphaFoldDB" id="A0A4Y7KT34"/>
<dbReference type="SUPFAM" id="SSF52047">
    <property type="entry name" value="RNI-like"/>
    <property type="match status" value="1"/>
</dbReference>
<dbReference type="InterPro" id="IPR050232">
    <property type="entry name" value="FBL13/AtMIF1-like"/>
</dbReference>
<accession>A0A4Y7KT34</accession>
<dbReference type="Proteomes" id="UP000316621">
    <property type="component" value="Chromosome 9"/>
</dbReference>
<proteinExistence type="predicted"/>
<evidence type="ECO:0000313" key="2">
    <source>
        <dbReference type="EMBL" id="RZC76513.1"/>
    </source>
</evidence>
<dbReference type="Gramene" id="RZC76513">
    <property type="protein sequence ID" value="RZC76513"/>
    <property type="gene ID" value="C5167_000628"/>
</dbReference>